<dbReference type="InterPro" id="IPR013529">
    <property type="entry name" value="Glyco_hydro_42_N"/>
</dbReference>
<dbReference type="EC" id="3.2.1.23" evidence="3 8"/>
<evidence type="ECO:0000313" key="14">
    <source>
        <dbReference type="EMBL" id="ANY65335.1"/>
    </source>
</evidence>
<dbReference type="PANTHER" id="PTHR36447">
    <property type="entry name" value="BETA-GALACTOSIDASE GANA"/>
    <property type="match status" value="1"/>
</dbReference>
<dbReference type="RefSeq" id="WP_099516736.1">
    <property type="nucleotide sequence ID" value="NZ_CP016808.1"/>
</dbReference>
<dbReference type="InterPro" id="IPR029062">
    <property type="entry name" value="Class_I_gatase-like"/>
</dbReference>
<dbReference type="Gene3D" id="3.40.50.880">
    <property type="match status" value="1"/>
</dbReference>
<feature type="domain" description="Beta-galactosidase trimerisation" evidence="12">
    <location>
        <begin position="415"/>
        <end position="625"/>
    </location>
</feature>
<feature type="domain" description="Glycoside hydrolase family 42 N-terminal" evidence="11">
    <location>
        <begin position="18"/>
        <end position="401"/>
    </location>
</feature>
<evidence type="ECO:0000256" key="6">
    <source>
        <dbReference type="ARBA" id="ARBA00022833"/>
    </source>
</evidence>
<evidence type="ECO:0000256" key="10">
    <source>
        <dbReference type="PIRSR" id="PIRSR001084-2"/>
    </source>
</evidence>
<keyword evidence="5 8" id="KW-0378">Hydrolase</keyword>
<evidence type="ECO:0000259" key="13">
    <source>
        <dbReference type="Pfam" id="PF08533"/>
    </source>
</evidence>
<dbReference type="GO" id="GO:0009341">
    <property type="term" value="C:beta-galactosidase complex"/>
    <property type="evidence" value="ECO:0007669"/>
    <property type="project" value="InterPro"/>
</dbReference>
<protein>
    <recommendedName>
        <fullName evidence="3 8">Beta-galactosidase</fullName>
        <shortName evidence="8">Beta-gal</shortName>
        <ecNumber evidence="3 8">3.2.1.23</ecNumber>
    </recommendedName>
</protein>
<sequence>MLKDQKKYEGGQFLLGVCYYPEHWDRVMWQKDFRRMVEMGFNVVRMGETAWNVMEPEEGRYQFEMFDEAIEMAAAEGLKVILGTPTYAPPAWLTTKYPEVLRVDFRGVRMEHGSRRHYNYTAPIYLRLCAGIVTMMAERYKGHDAVIGWQIDNELNCHSDVSFAESDHKAFRQWCKEKYKDSLDVLNAAWGTAFWAQTYNAWEQIHLPRPTVTYHSPSQLLDFYLFTSDSTIRFAELQYEILKRLLPEEQFITHNGLFGNIDNYELTARTVDFMSYDSYPAFQLMRTDLQYPHKDRLSGKQLSRVRGLSSKFTVLEQQAGPGGQIGNVLNNDRGDYLQATPKPGQMRLWTWQSIAHGADGVLYFRWRTCPYGAESLWHGLNLYGDQPHWRLEEAKRVAKETRMLEDVIIGTDVVAKAAIMYDYANDSNVKIERYIGFDYWNSEEQVYLALSERHLAADMLSKQNLAEAQALSQYELLFYVNAQLLTTEDAEKLRIYVEQGGTLVLGPRSGYKDRHNQAYMEPFPGVLRELAGVSVSDFTMLNPGETNGLSFTNGGGQSPAHVFNEILEPAADAFGNVEIAATYMDDYYAGQPAVTIRKLGKGKVVYFGTFFTRESTSKLLDSLQIADPLEQWAHIPEAIEVVSRQGAAGLYYMLLNYSSQPVAMHLKRELTERISGHPLVGDIVIRPYDVWILQA</sequence>
<dbReference type="AlphaFoldDB" id="A0A1B2DCB7"/>
<evidence type="ECO:0000256" key="8">
    <source>
        <dbReference type="PIRNR" id="PIRNR001084"/>
    </source>
</evidence>
<keyword evidence="4" id="KW-0479">Metal-binding</keyword>
<evidence type="ECO:0000256" key="9">
    <source>
        <dbReference type="PIRSR" id="PIRSR001084-1"/>
    </source>
</evidence>
<comment type="similarity">
    <text evidence="2 8">Belongs to the glycosyl hydrolase 42 family.</text>
</comment>
<evidence type="ECO:0000256" key="5">
    <source>
        <dbReference type="ARBA" id="ARBA00022801"/>
    </source>
</evidence>
<dbReference type="InterPro" id="IPR013738">
    <property type="entry name" value="Beta_galactosidase_Trimer"/>
</dbReference>
<dbReference type="InterPro" id="IPR013739">
    <property type="entry name" value="Beta_galactosidase_C"/>
</dbReference>
<dbReference type="SUPFAM" id="SSF51445">
    <property type="entry name" value="(Trans)glycosidases"/>
    <property type="match status" value="1"/>
</dbReference>
<feature type="binding site" evidence="10">
    <location>
        <position position="153"/>
    </location>
    <ligand>
        <name>substrate</name>
    </ligand>
</feature>
<evidence type="ECO:0000256" key="3">
    <source>
        <dbReference type="ARBA" id="ARBA00012756"/>
    </source>
</evidence>
<evidence type="ECO:0000256" key="1">
    <source>
        <dbReference type="ARBA" id="ARBA00001412"/>
    </source>
</evidence>
<dbReference type="Gene3D" id="2.60.40.1180">
    <property type="entry name" value="Golgi alpha-mannosidase II"/>
    <property type="match status" value="1"/>
</dbReference>
<dbReference type="PIRSF" id="PIRSF001084">
    <property type="entry name" value="B-galactosidase"/>
    <property type="match status" value="1"/>
</dbReference>
<dbReference type="InterPro" id="IPR017853">
    <property type="entry name" value="GH"/>
</dbReference>
<evidence type="ECO:0000256" key="4">
    <source>
        <dbReference type="ARBA" id="ARBA00022723"/>
    </source>
</evidence>
<dbReference type="Pfam" id="PF08533">
    <property type="entry name" value="Glyco_hydro_42C"/>
    <property type="match status" value="1"/>
</dbReference>
<keyword evidence="7 8" id="KW-0326">Glycosidase</keyword>
<dbReference type="SUPFAM" id="SSF52317">
    <property type="entry name" value="Class I glutamine amidotransferase-like"/>
    <property type="match status" value="1"/>
</dbReference>
<dbReference type="PANTHER" id="PTHR36447:SF2">
    <property type="entry name" value="BETA-GALACTOSIDASE YESZ"/>
    <property type="match status" value="1"/>
</dbReference>
<proteinExistence type="inferred from homology"/>
<dbReference type="Gene3D" id="3.20.20.80">
    <property type="entry name" value="Glycosidases"/>
    <property type="match status" value="1"/>
</dbReference>
<accession>A0A1B2DCB7</accession>
<evidence type="ECO:0000259" key="11">
    <source>
        <dbReference type="Pfam" id="PF02449"/>
    </source>
</evidence>
<dbReference type="GO" id="GO:0006012">
    <property type="term" value="P:galactose metabolic process"/>
    <property type="evidence" value="ECO:0007669"/>
    <property type="project" value="InterPro"/>
</dbReference>
<gene>
    <name evidence="14" type="ORF">BBD42_01730</name>
</gene>
<dbReference type="CDD" id="cd03143">
    <property type="entry name" value="A4_beta-galactosidase_middle_domain"/>
    <property type="match status" value="1"/>
</dbReference>
<keyword evidence="6" id="KW-0862">Zinc</keyword>
<feature type="domain" description="Beta-galactosidase C-terminal" evidence="13">
    <location>
        <begin position="639"/>
        <end position="694"/>
    </location>
</feature>
<dbReference type="GO" id="GO:0046872">
    <property type="term" value="F:metal ion binding"/>
    <property type="evidence" value="ECO:0007669"/>
    <property type="project" value="UniProtKB-KW"/>
</dbReference>
<comment type="catalytic activity">
    <reaction evidence="1 8">
        <text>Hydrolysis of terminal non-reducing beta-D-galactose residues in beta-D-galactosides.</text>
        <dbReference type="EC" id="3.2.1.23"/>
    </reaction>
</comment>
<evidence type="ECO:0000256" key="7">
    <source>
        <dbReference type="ARBA" id="ARBA00023295"/>
    </source>
</evidence>
<feature type="active site" description="Nucleophile" evidence="9">
    <location>
        <position position="316"/>
    </location>
</feature>
<feature type="active site" description="Proton donor" evidence="9">
    <location>
        <position position="154"/>
    </location>
</feature>
<dbReference type="EMBL" id="CP016808">
    <property type="protein sequence ID" value="ANY65335.1"/>
    <property type="molecule type" value="Genomic_DNA"/>
</dbReference>
<dbReference type="GO" id="GO:0004565">
    <property type="term" value="F:beta-galactosidase activity"/>
    <property type="evidence" value="ECO:0007669"/>
    <property type="project" value="UniProtKB-EC"/>
</dbReference>
<dbReference type="Pfam" id="PF08532">
    <property type="entry name" value="Glyco_hydro_42M"/>
    <property type="match status" value="1"/>
</dbReference>
<reference evidence="14" key="1">
    <citation type="submission" date="2016-08" db="EMBL/GenBank/DDBJ databases">
        <title>Complete Genome Seqeunce of Paenibacillus sp. BIHB 4019 from tea rhizoplane.</title>
        <authorList>
            <person name="Thakur R."/>
            <person name="Swarnkar M.K."/>
            <person name="Gulati A."/>
        </authorList>
    </citation>
    <scope>NUCLEOTIDE SEQUENCE [LARGE SCALE GENOMIC DNA]</scope>
    <source>
        <strain evidence="14">BIHB4019</strain>
    </source>
</reference>
<evidence type="ECO:0000256" key="2">
    <source>
        <dbReference type="ARBA" id="ARBA00005940"/>
    </source>
</evidence>
<dbReference type="Pfam" id="PF02449">
    <property type="entry name" value="Glyco_hydro_42"/>
    <property type="match status" value="1"/>
</dbReference>
<evidence type="ECO:0000259" key="12">
    <source>
        <dbReference type="Pfam" id="PF08532"/>
    </source>
</evidence>
<organism evidence="14">
    <name type="scientific">Paenibacillus sp. BIHB 4019</name>
    <dbReference type="NCBI Taxonomy" id="1870819"/>
    <lineage>
        <taxon>Bacteria</taxon>
        <taxon>Bacillati</taxon>
        <taxon>Bacillota</taxon>
        <taxon>Bacilli</taxon>
        <taxon>Bacillales</taxon>
        <taxon>Paenibacillaceae</taxon>
        <taxon>Paenibacillus</taxon>
    </lineage>
</organism>
<name>A0A1B2DCB7_9BACL</name>
<dbReference type="InterPro" id="IPR003476">
    <property type="entry name" value="Glyco_hydro_42"/>
</dbReference>
<dbReference type="InterPro" id="IPR013780">
    <property type="entry name" value="Glyco_hydro_b"/>
</dbReference>
<feature type="binding site" evidence="10">
    <location>
        <position position="115"/>
    </location>
    <ligand>
        <name>substrate</name>
    </ligand>
</feature>